<name>A0A7V8FPD6_9BURK</name>
<dbReference type="InterPro" id="IPR005064">
    <property type="entry name" value="BUG"/>
</dbReference>
<dbReference type="PANTHER" id="PTHR42928:SF5">
    <property type="entry name" value="BLR1237 PROTEIN"/>
    <property type="match status" value="1"/>
</dbReference>
<dbReference type="Gene3D" id="3.40.190.150">
    <property type="entry name" value="Bordetella uptake gene, domain 1"/>
    <property type="match status" value="1"/>
</dbReference>
<sequence length="281" mass="29928">MRKISEIVSRDIGQPIVVENVPGASGNIGTGQVARATPDGYTLVAINPTFSYVKYLFKQLPWAPGAEVLPVTTLLRTPDVVVVAGDSPYKTLRDLIDDARARPGQLSFGTGGVGSPPHLSGEAFAQAGGITLTHMPYKGAAEVVMGILSGTVTLMVSGIPSFTSYLQSGALRALAIASRDGQRSVVFPAIPTYREAGLPQLDAPTSWTWTGLAVPHGTPQARIDFLQQAFARAQQTPDYQAYLLSQASLPGGIRPEALAAQAREEQQYWQRVTERAGIEAQ</sequence>
<evidence type="ECO:0000256" key="1">
    <source>
        <dbReference type="ARBA" id="ARBA00006987"/>
    </source>
</evidence>
<dbReference type="EMBL" id="WNDQ01000019">
    <property type="protein sequence ID" value="KAF1021614.1"/>
    <property type="molecule type" value="Genomic_DNA"/>
</dbReference>
<comment type="similarity">
    <text evidence="1">Belongs to the UPF0065 (bug) family.</text>
</comment>
<comment type="caution">
    <text evidence="2">The sequence shown here is derived from an EMBL/GenBank/DDBJ whole genome shotgun (WGS) entry which is preliminary data.</text>
</comment>
<protein>
    <recommendedName>
        <fullName evidence="4">Tripartite-type tricarboxylate transporter, receptor component TctC</fullName>
    </recommendedName>
</protein>
<dbReference type="PANTHER" id="PTHR42928">
    <property type="entry name" value="TRICARBOXYLATE-BINDING PROTEIN"/>
    <property type="match status" value="1"/>
</dbReference>
<dbReference type="Pfam" id="PF03401">
    <property type="entry name" value="TctC"/>
    <property type="match status" value="1"/>
</dbReference>
<evidence type="ECO:0000313" key="2">
    <source>
        <dbReference type="EMBL" id="KAF1021614.1"/>
    </source>
</evidence>
<dbReference type="PIRSF" id="PIRSF017082">
    <property type="entry name" value="YflP"/>
    <property type="match status" value="1"/>
</dbReference>
<gene>
    <name evidence="2" type="ORF">GAK30_01674</name>
</gene>
<reference evidence="3" key="1">
    <citation type="journal article" date="2020" name="MBio">
        <title>Horizontal gene transfer to a defensive symbiont with a reduced genome amongst a multipartite beetle microbiome.</title>
        <authorList>
            <person name="Waterworth S.C."/>
            <person name="Florez L.V."/>
            <person name="Rees E.R."/>
            <person name="Hertweck C."/>
            <person name="Kaltenpoth M."/>
            <person name="Kwan J.C."/>
        </authorList>
    </citation>
    <scope>NUCLEOTIDE SEQUENCE [LARGE SCALE GENOMIC DNA]</scope>
</reference>
<evidence type="ECO:0008006" key="4">
    <source>
        <dbReference type="Google" id="ProtNLM"/>
    </source>
</evidence>
<accession>A0A7V8FPD6</accession>
<organism evidence="2 3">
    <name type="scientific">Paracidovorax wautersii</name>
    <dbReference type="NCBI Taxonomy" id="1177982"/>
    <lineage>
        <taxon>Bacteria</taxon>
        <taxon>Pseudomonadati</taxon>
        <taxon>Pseudomonadota</taxon>
        <taxon>Betaproteobacteria</taxon>
        <taxon>Burkholderiales</taxon>
        <taxon>Comamonadaceae</taxon>
        <taxon>Paracidovorax</taxon>
    </lineage>
</organism>
<dbReference type="AlphaFoldDB" id="A0A7V8FPD6"/>
<dbReference type="Proteomes" id="UP000461670">
    <property type="component" value="Unassembled WGS sequence"/>
</dbReference>
<proteinExistence type="inferred from homology"/>
<dbReference type="CDD" id="cd07012">
    <property type="entry name" value="PBP2_Bug_TTT"/>
    <property type="match status" value="1"/>
</dbReference>
<evidence type="ECO:0000313" key="3">
    <source>
        <dbReference type="Proteomes" id="UP000461670"/>
    </source>
</evidence>
<dbReference type="Gene3D" id="3.40.190.10">
    <property type="entry name" value="Periplasmic binding protein-like II"/>
    <property type="match status" value="1"/>
</dbReference>
<dbReference type="SUPFAM" id="SSF53850">
    <property type="entry name" value="Periplasmic binding protein-like II"/>
    <property type="match status" value="1"/>
</dbReference>
<dbReference type="InterPro" id="IPR042100">
    <property type="entry name" value="Bug_dom1"/>
</dbReference>